<evidence type="ECO:0000313" key="4">
    <source>
        <dbReference type="EMBL" id="GAA1670075.1"/>
    </source>
</evidence>
<dbReference type="CDD" id="cd04301">
    <property type="entry name" value="NAT_SF"/>
    <property type="match status" value="1"/>
</dbReference>
<dbReference type="Proteomes" id="UP001500618">
    <property type="component" value="Unassembled WGS sequence"/>
</dbReference>
<feature type="domain" description="N-acetyltransferase" evidence="3">
    <location>
        <begin position="1"/>
        <end position="148"/>
    </location>
</feature>
<keyword evidence="1" id="KW-0808">Transferase</keyword>
<evidence type="ECO:0000313" key="5">
    <source>
        <dbReference type="Proteomes" id="UP001500618"/>
    </source>
</evidence>
<protein>
    <submittedName>
        <fullName evidence="4">GNAT family N-acetyltransferase</fullName>
    </submittedName>
</protein>
<evidence type="ECO:0000256" key="2">
    <source>
        <dbReference type="ARBA" id="ARBA00023315"/>
    </source>
</evidence>
<sequence length="148" mass="16786">MTIRRAGAPDVPALAEMRHEWTVEWSDGETVDDPDYRARFAAWFAAEPGRLWWVAQDGPATVGMLNMVVFTRMPRPGRPVSRWGYIANVFVRPKYRDAGAGRELLDAAIAYARDEDFARLVLSPSERSVPFYRRAGFGPADNLLRWEG</sequence>
<accession>A0ABN2GES1</accession>
<evidence type="ECO:0000256" key="1">
    <source>
        <dbReference type="ARBA" id="ARBA00022679"/>
    </source>
</evidence>
<name>A0ABN2GES1_9ACTN</name>
<dbReference type="Pfam" id="PF00583">
    <property type="entry name" value="Acetyltransf_1"/>
    <property type="match status" value="1"/>
</dbReference>
<keyword evidence="2" id="KW-0012">Acyltransferase</keyword>
<dbReference type="InterPro" id="IPR050832">
    <property type="entry name" value="Bact_Acetyltransf"/>
</dbReference>
<organism evidence="4 5">
    <name type="scientific">Fodinicola feengrottensis</name>
    <dbReference type="NCBI Taxonomy" id="435914"/>
    <lineage>
        <taxon>Bacteria</taxon>
        <taxon>Bacillati</taxon>
        <taxon>Actinomycetota</taxon>
        <taxon>Actinomycetes</taxon>
        <taxon>Mycobacteriales</taxon>
        <taxon>Fodinicola</taxon>
    </lineage>
</organism>
<dbReference type="InterPro" id="IPR000182">
    <property type="entry name" value="GNAT_dom"/>
</dbReference>
<dbReference type="InterPro" id="IPR016181">
    <property type="entry name" value="Acyl_CoA_acyltransferase"/>
</dbReference>
<reference evidence="4 5" key="1">
    <citation type="journal article" date="2019" name="Int. J. Syst. Evol. Microbiol.">
        <title>The Global Catalogue of Microorganisms (GCM) 10K type strain sequencing project: providing services to taxonomists for standard genome sequencing and annotation.</title>
        <authorList>
            <consortium name="The Broad Institute Genomics Platform"/>
            <consortium name="The Broad Institute Genome Sequencing Center for Infectious Disease"/>
            <person name="Wu L."/>
            <person name="Ma J."/>
        </authorList>
    </citation>
    <scope>NUCLEOTIDE SEQUENCE [LARGE SCALE GENOMIC DNA]</scope>
    <source>
        <strain evidence="4 5">JCM 14718</strain>
    </source>
</reference>
<evidence type="ECO:0000259" key="3">
    <source>
        <dbReference type="PROSITE" id="PS51186"/>
    </source>
</evidence>
<comment type="caution">
    <text evidence="4">The sequence shown here is derived from an EMBL/GenBank/DDBJ whole genome shotgun (WGS) entry which is preliminary data.</text>
</comment>
<dbReference type="EMBL" id="BAAANY010000007">
    <property type="protein sequence ID" value="GAA1670075.1"/>
    <property type="molecule type" value="Genomic_DNA"/>
</dbReference>
<keyword evidence="5" id="KW-1185">Reference proteome</keyword>
<dbReference type="PANTHER" id="PTHR43877">
    <property type="entry name" value="AMINOALKYLPHOSPHONATE N-ACETYLTRANSFERASE-RELATED-RELATED"/>
    <property type="match status" value="1"/>
</dbReference>
<dbReference type="PANTHER" id="PTHR43877:SF2">
    <property type="entry name" value="AMINOALKYLPHOSPHONATE N-ACETYLTRANSFERASE-RELATED"/>
    <property type="match status" value="1"/>
</dbReference>
<dbReference type="PROSITE" id="PS51186">
    <property type="entry name" value="GNAT"/>
    <property type="match status" value="1"/>
</dbReference>
<dbReference type="SUPFAM" id="SSF55729">
    <property type="entry name" value="Acyl-CoA N-acyltransferases (Nat)"/>
    <property type="match status" value="1"/>
</dbReference>
<gene>
    <name evidence="4" type="ORF">GCM10009765_19440</name>
</gene>
<proteinExistence type="predicted"/>
<dbReference type="Gene3D" id="3.40.630.30">
    <property type="match status" value="1"/>
</dbReference>
<dbReference type="RefSeq" id="WP_279583132.1">
    <property type="nucleotide sequence ID" value="NZ_BAAANY010000007.1"/>
</dbReference>